<dbReference type="EMBL" id="KZ819604">
    <property type="protein sequence ID" value="PWN33672.1"/>
    <property type="molecule type" value="Genomic_DNA"/>
</dbReference>
<feature type="compositionally biased region" description="Polar residues" evidence="1">
    <location>
        <begin position="53"/>
        <end position="70"/>
    </location>
</feature>
<protein>
    <submittedName>
        <fullName evidence="2">Uncharacterized protein</fullName>
    </submittedName>
</protein>
<dbReference type="AlphaFoldDB" id="A0A316V867"/>
<gene>
    <name evidence="2" type="ORF">FA14DRAFT_64454</name>
</gene>
<keyword evidence="3" id="KW-1185">Reference proteome</keyword>
<accession>A0A316V867</accession>
<name>A0A316V867_9BASI</name>
<sequence>MASPNFAGSPNTVKFEHLTPSAATPRVSISVPAADLSGSTTPRPSIGTGENAIIQQNGELSSNGRSTNAIPQKPASLFDPSHLPSIYGRIQKISNLIVQASEDANSLSVKDAGGAAASTSNQALDNDQFNTLDQDSSSGPAPNIALGATTDDDVNSGYETALSMSVGQEDRGRNAQPTDLAKSIVSESVALRQAFVQAQRAIDTFEGGDMDIEEQEHLISLLEQYGGEQKQIRHSFIEQKDSRMIDA</sequence>
<dbReference type="RefSeq" id="XP_025353974.1">
    <property type="nucleotide sequence ID" value="XM_025502624.1"/>
</dbReference>
<evidence type="ECO:0000256" key="1">
    <source>
        <dbReference type="SAM" id="MobiDB-lite"/>
    </source>
</evidence>
<dbReference type="STRING" id="1280837.A0A316V867"/>
<proteinExistence type="predicted"/>
<feature type="region of interest" description="Disordered" evidence="1">
    <location>
        <begin position="118"/>
        <end position="156"/>
    </location>
</feature>
<dbReference type="InParanoid" id="A0A316V867"/>
<organism evidence="2 3">
    <name type="scientific">Meira miltonrushii</name>
    <dbReference type="NCBI Taxonomy" id="1280837"/>
    <lineage>
        <taxon>Eukaryota</taxon>
        <taxon>Fungi</taxon>
        <taxon>Dikarya</taxon>
        <taxon>Basidiomycota</taxon>
        <taxon>Ustilaginomycotina</taxon>
        <taxon>Exobasidiomycetes</taxon>
        <taxon>Exobasidiales</taxon>
        <taxon>Brachybasidiaceae</taxon>
        <taxon>Meira</taxon>
    </lineage>
</organism>
<evidence type="ECO:0000313" key="2">
    <source>
        <dbReference type="EMBL" id="PWN33672.1"/>
    </source>
</evidence>
<feature type="compositionally biased region" description="Polar residues" evidence="1">
    <location>
        <begin position="1"/>
        <end position="12"/>
    </location>
</feature>
<evidence type="ECO:0000313" key="3">
    <source>
        <dbReference type="Proteomes" id="UP000245771"/>
    </source>
</evidence>
<dbReference type="Proteomes" id="UP000245771">
    <property type="component" value="Unassembled WGS sequence"/>
</dbReference>
<feature type="compositionally biased region" description="Polar residues" evidence="1">
    <location>
        <begin position="118"/>
        <end position="140"/>
    </location>
</feature>
<feature type="region of interest" description="Disordered" evidence="1">
    <location>
        <begin position="1"/>
        <end position="75"/>
    </location>
</feature>
<dbReference type="GeneID" id="37024405"/>
<reference evidence="2 3" key="1">
    <citation type="journal article" date="2018" name="Mol. Biol. Evol.">
        <title>Broad Genomic Sampling Reveals a Smut Pathogenic Ancestry of the Fungal Clade Ustilaginomycotina.</title>
        <authorList>
            <person name="Kijpornyongpan T."/>
            <person name="Mondo S.J."/>
            <person name="Barry K."/>
            <person name="Sandor L."/>
            <person name="Lee J."/>
            <person name="Lipzen A."/>
            <person name="Pangilinan J."/>
            <person name="LaButti K."/>
            <person name="Hainaut M."/>
            <person name="Henrissat B."/>
            <person name="Grigoriev I.V."/>
            <person name="Spatafora J.W."/>
            <person name="Aime M.C."/>
        </authorList>
    </citation>
    <scope>NUCLEOTIDE SEQUENCE [LARGE SCALE GENOMIC DNA]</scope>
    <source>
        <strain evidence="2 3">MCA 3882</strain>
    </source>
</reference>
<dbReference type="OrthoDB" id="10586857at2759"/>